<keyword evidence="1" id="KW-0812">Transmembrane</keyword>
<reference evidence="2" key="1">
    <citation type="journal article" date="2020" name="Nature">
        <title>Giant virus diversity and host interactions through global metagenomics.</title>
        <authorList>
            <person name="Schulz F."/>
            <person name="Roux S."/>
            <person name="Paez-Espino D."/>
            <person name="Jungbluth S."/>
            <person name="Walsh D.A."/>
            <person name="Denef V.J."/>
            <person name="McMahon K.D."/>
            <person name="Konstantinidis K.T."/>
            <person name="Eloe-Fadrosh E.A."/>
            <person name="Kyrpides N.C."/>
            <person name="Woyke T."/>
        </authorList>
    </citation>
    <scope>NUCLEOTIDE SEQUENCE</scope>
    <source>
        <strain evidence="2">GVMAG-M-3300009187-29</strain>
    </source>
</reference>
<protein>
    <recommendedName>
        <fullName evidence="3">Glycosyltransferase 2-like domain-containing protein</fullName>
    </recommendedName>
</protein>
<name>A0A6C0B2T4_9ZZZZ</name>
<dbReference type="SUPFAM" id="SSF53448">
    <property type="entry name" value="Nucleotide-diphospho-sugar transferases"/>
    <property type="match status" value="1"/>
</dbReference>
<evidence type="ECO:0000313" key="2">
    <source>
        <dbReference type="EMBL" id="QHS86360.1"/>
    </source>
</evidence>
<dbReference type="AlphaFoldDB" id="A0A6C0B2T4"/>
<evidence type="ECO:0000256" key="1">
    <source>
        <dbReference type="SAM" id="Phobius"/>
    </source>
</evidence>
<evidence type="ECO:0008006" key="3">
    <source>
        <dbReference type="Google" id="ProtNLM"/>
    </source>
</evidence>
<dbReference type="EMBL" id="MN739053">
    <property type="protein sequence ID" value="QHS86360.1"/>
    <property type="molecule type" value="Genomic_DNA"/>
</dbReference>
<sequence>MKTGFLSLNYRNVLAYIIIVFIIIVIGYCCYNKTTETMSNESNVVFIIPSSSRNMNFADADSCSLLKTLYSSLQKLDISNYKFIIGIDDDDEFYLKHINELKERLPKNFHFHFFNNFDKSYVCIVNQLAAVAINDYGAEYLSVFADDLNVYSLDHINKFIDYFKNNGYICLGWAIDEGNERIATHPFLHKKHVELLGYFYPKEIKNWYCDDWATEVYTKLGKIIKSDKPVFANTLLAQDANRYTIAPVENLQGLVDFAVDVLSQ</sequence>
<feature type="transmembrane region" description="Helical" evidence="1">
    <location>
        <begin position="13"/>
        <end position="31"/>
    </location>
</feature>
<organism evidence="2">
    <name type="scientific">viral metagenome</name>
    <dbReference type="NCBI Taxonomy" id="1070528"/>
    <lineage>
        <taxon>unclassified sequences</taxon>
        <taxon>metagenomes</taxon>
        <taxon>organismal metagenomes</taxon>
    </lineage>
</organism>
<dbReference type="InterPro" id="IPR029044">
    <property type="entry name" value="Nucleotide-diphossugar_trans"/>
</dbReference>
<keyword evidence="1" id="KW-0472">Membrane</keyword>
<accession>A0A6C0B2T4</accession>
<proteinExistence type="predicted"/>
<keyword evidence="1" id="KW-1133">Transmembrane helix</keyword>